<evidence type="ECO:0000259" key="7">
    <source>
        <dbReference type="Pfam" id="PF00892"/>
    </source>
</evidence>
<feature type="transmembrane region" description="Helical" evidence="6">
    <location>
        <begin position="144"/>
        <end position="165"/>
    </location>
</feature>
<reference evidence="8 9" key="1">
    <citation type="submission" date="2017-02" db="EMBL/GenBank/DDBJ databases">
        <authorList>
            <person name="Peterson S.W."/>
        </authorList>
    </citation>
    <scope>NUCLEOTIDE SEQUENCE [LARGE SCALE GENOMIC DNA]</scope>
    <source>
        <strain evidence="8 9">ATCC 700028</strain>
    </source>
</reference>
<evidence type="ECO:0000313" key="9">
    <source>
        <dbReference type="Proteomes" id="UP000191153"/>
    </source>
</evidence>
<evidence type="ECO:0000256" key="6">
    <source>
        <dbReference type="SAM" id="Phobius"/>
    </source>
</evidence>
<feature type="transmembrane region" description="Helical" evidence="6">
    <location>
        <begin position="9"/>
        <end position="29"/>
    </location>
</feature>
<dbReference type="PANTHER" id="PTHR42920">
    <property type="entry name" value="OS03G0707200 PROTEIN-RELATED"/>
    <property type="match status" value="1"/>
</dbReference>
<dbReference type="SUPFAM" id="SSF103481">
    <property type="entry name" value="Multidrug resistance efflux transporter EmrE"/>
    <property type="match status" value="2"/>
</dbReference>
<feature type="transmembrane region" description="Helical" evidence="6">
    <location>
        <begin position="120"/>
        <end position="138"/>
    </location>
</feature>
<feature type="transmembrane region" description="Helical" evidence="6">
    <location>
        <begin position="68"/>
        <end position="89"/>
    </location>
</feature>
<evidence type="ECO:0000256" key="3">
    <source>
        <dbReference type="ARBA" id="ARBA00022692"/>
    </source>
</evidence>
<feature type="transmembrane region" description="Helical" evidence="6">
    <location>
        <begin position="35"/>
        <end position="56"/>
    </location>
</feature>
<keyword evidence="3 6" id="KW-0812">Transmembrane</keyword>
<dbReference type="STRING" id="180163.SAMN02745174_01311"/>
<feature type="transmembrane region" description="Helical" evidence="6">
    <location>
        <begin position="266"/>
        <end position="287"/>
    </location>
</feature>
<feature type="domain" description="EamA" evidence="7">
    <location>
        <begin position="11"/>
        <end position="137"/>
    </location>
</feature>
<keyword evidence="9" id="KW-1185">Reference proteome</keyword>
<comment type="subcellular location">
    <subcellularLocation>
        <location evidence="1">Cell membrane</location>
        <topology evidence="1">Multi-pass membrane protein</topology>
    </subcellularLocation>
</comment>
<dbReference type="RefSeq" id="WP_078693808.1">
    <property type="nucleotide sequence ID" value="NZ_FUWX01000009.1"/>
</dbReference>
<feature type="domain" description="EamA" evidence="7">
    <location>
        <begin position="146"/>
        <end position="281"/>
    </location>
</feature>
<dbReference type="InterPro" id="IPR037185">
    <property type="entry name" value="EmrE-like"/>
</dbReference>
<organism evidence="8 9">
    <name type="scientific">Cetobacterium ceti</name>
    <dbReference type="NCBI Taxonomy" id="180163"/>
    <lineage>
        <taxon>Bacteria</taxon>
        <taxon>Fusobacteriati</taxon>
        <taxon>Fusobacteriota</taxon>
        <taxon>Fusobacteriia</taxon>
        <taxon>Fusobacteriales</taxon>
        <taxon>Fusobacteriaceae</taxon>
        <taxon>Cetobacterium</taxon>
    </lineage>
</organism>
<feature type="transmembrane region" description="Helical" evidence="6">
    <location>
        <begin position="95"/>
        <end position="113"/>
    </location>
</feature>
<evidence type="ECO:0000256" key="2">
    <source>
        <dbReference type="ARBA" id="ARBA00022475"/>
    </source>
</evidence>
<evidence type="ECO:0000256" key="4">
    <source>
        <dbReference type="ARBA" id="ARBA00022989"/>
    </source>
</evidence>
<feature type="transmembrane region" description="Helical" evidence="6">
    <location>
        <begin position="241"/>
        <end position="260"/>
    </location>
</feature>
<dbReference type="GO" id="GO:0005886">
    <property type="term" value="C:plasma membrane"/>
    <property type="evidence" value="ECO:0007669"/>
    <property type="project" value="UniProtKB-SubCell"/>
</dbReference>
<feature type="transmembrane region" description="Helical" evidence="6">
    <location>
        <begin position="211"/>
        <end position="229"/>
    </location>
</feature>
<dbReference type="InterPro" id="IPR051258">
    <property type="entry name" value="Diverse_Substrate_Transporter"/>
</dbReference>
<dbReference type="AlphaFoldDB" id="A0A1T4MTJ7"/>
<feature type="transmembrane region" description="Helical" evidence="6">
    <location>
        <begin position="177"/>
        <end position="196"/>
    </location>
</feature>
<keyword evidence="4 6" id="KW-1133">Transmembrane helix</keyword>
<name>A0A1T4MTJ7_9FUSO</name>
<evidence type="ECO:0000313" key="8">
    <source>
        <dbReference type="EMBL" id="SJZ70176.1"/>
    </source>
</evidence>
<sequence length="296" mass="32635">MNKETLSKFGLFSVAAIWGSGFVATKIALNSGITPYAMVGIRFLGAFLILYSLLKIKNIKITKEEMKLGAFAGIFLFFAFAFQTVGLLHTTSSKNAFITGANVIFVPFIFWLITQKKPSLLIYISSFLCFIGIGILSIENNFSINYGDFLTFICAIFFAIHIVVLGAKINNLNPLSINCFQMLSAGLLGILGNIIFEDFTLKSLNFNFEQSSALIYLILFNTLLCYIIQTISQKYVPPSKVSLILTTEMVFGSLFSILILNDPLTSKIILGGLLIFSSIILAESNILEKTLSKIKG</sequence>
<dbReference type="PANTHER" id="PTHR42920:SF5">
    <property type="entry name" value="EAMA DOMAIN-CONTAINING PROTEIN"/>
    <property type="match status" value="1"/>
</dbReference>
<gene>
    <name evidence="8" type="ORF">SAMN02745174_01311</name>
</gene>
<dbReference type="InterPro" id="IPR000620">
    <property type="entry name" value="EamA_dom"/>
</dbReference>
<proteinExistence type="predicted"/>
<keyword evidence="2" id="KW-1003">Cell membrane</keyword>
<keyword evidence="5 6" id="KW-0472">Membrane</keyword>
<dbReference type="Proteomes" id="UP000191153">
    <property type="component" value="Unassembled WGS sequence"/>
</dbReference>
<dbReference type="OrthoDB" id="9804865at2"/>
<accession>A0A1T4MTJ7</accession>
<evidence type="ECO:0000256" key="1">
    <source>
        <dbReference type="ARBA" id="ARBA00004651"/>
    </source>
</evidence>
<evidence type="ECO:0000256" key="5">
    <source>
        <dbReference type="ARBA" id="ARBA00023136"/>
    </source>
</evidence>
<protein>
    <submittedName>
        <fullName evidence="8">Permease of the drug/metabolite transporter (DMT) superfamily</fullName>
    </submittedName>
</protein>
<dbReference type="Pfam" id="PF00892">
    <property type="entry name" value="EamA"/>
    <property type="match status" value="2"/>
</dbReference>
<dbReference type="EMBL" id="FUWX01000009">
    <property type="protein sequence ID" value="SJZ70176.1"/>
    <property type="molecule type" value="Genomic_DNA"/>
</dbReference>